<proteinExistence type="predicted"/>
<gene>
    <name evidence="1" type="ORF">LB941_00175</name>
</gene>
<dbReference type="InterPro" id="IPR036365">
    <property type="entry name" value="PGBD-like_sf"/>
</dbReference>
<reference evidence="1 2" key="1">
    <citation type="journal article" date="2023" name="Int. J. Syst. Evol. Microbiol.">
        <title>Ligilactobacillus ubinensis sp. nov., a novel species isolated from the wild ferment of a durian fruit (Durio zibethinus).</title>
        <authorList>
            <person name="Heng Y.C."/>
            <person name="Menon N."/>
            <person name="Chen B."/>
            <person name="Loo B.Z.L."/>
            <person name="Wong G.W.J."/>
            <person name="Lim A.C.H."/>
            <person name="Silvaraju S."/>
            <person name="Kittelmann S."/>
        </authorList>
    </citation>
    <scope>NUCLEOTIDE SEQUENCE [LARGE SCALE GENOMIC DNA]</scope>
    <source>
        <strain evidence="1 2">WILCCON 0076</strain>
    </source>
</reference>
<protein>
    <recommendedName>
        <fullName evidence="3">Peptidoglycan-binding protein</fullName>
    </recommendedName>
</protein>
<name>A0A9X2FG43_9LACO</name>
<dbReference type="Proteomes" id="UP001139006">
    <property type="component" value="Unassembled WGS sequence"/>
</dbReference>
<evidence type="ECO:0000313" key="2">
    <source>
        <dbReference type="Proteomes" id="UP001139006"/>
    </source>
</evidence>
<dbReference type="InterPro" id="IPR036366">
    <property type="entry name" value="PGBDSf"/>
</dbReference>
<keyword evidence="2" id="KW-1185">Reference proteome</keyword>
<dbReference type="Gene3D" id="1.10.101.10">
    <property type="entry name" value="PGBD-like superfamily/PGBD"/>
    <property type="match status" value="1"/>
</dbReference>
<organism evidence="1 2">
    <name type="scientific">Ligilactobacillus ubinensis</name>
    <dbReference type="NCBI Taxonomy" id="2876789"/>
    <lineage>
        <taxon>Bacteria</taxon>
        <taxon>Bacillati</taxon>
        <taxon>Bacillota</taxon>
        <taxon>Bacilli</taxon>
        <taxon>Lactobacillales</taxon>
        <taxon>Lactobacillaceae</taxon>
        <taxon>Ligilactobacillus</taxon>
    </lineage>
</organism>
<dbReference type="AlphaFoldDB" id="A0A9X2FG43"/>
<dbReference type="EMBL" id="JAIULA010000001">
    <property type="protein sequence ID" value="MCP0885746.1"/>
    <property type="molecule type" value="Genomic_DNA"/>
</dbReference>
<dbReference type="SUPFAM" id="SSF47090">
    <property type="entry name" value="PGBD-like"/>
    <property type="match status" value="2"/>
</dbReference>
<sequence>MDQMVLETQQWLNKTYGGVSGFGSITEDGKTGWSTVYGLTRALQHELGITGLVNNFGPTSKQLFNNIASTIVVGYTGNIAYIIQGGFWCKGITPGEFDGKFSTDTASAVTTMKTKAGLADTSSAVDGNFMAALLNMSSFDLLTAQGGDAKIRKMQQQLNHDYLAYTGILPCDGIYQRDTNSALIYALQAEEKLSTSTATGAYGPTTKADTPTVKQGETNNFVRILQWGLYVNNKAYTGDFDGNYDSAVVTAVKKFESDQALTTTDGTSAGVDIFMSLLTSAGNPDRSAIACDTSYQLTPE</sequence>
<dbReference type="RefSeq" id="WP_253358391.1">
    <property type="nucleotide sequence ID" value="NZ_JAIULA010000001.1"/>
</dbReference>
<evidence type="ECO:0008006" key="3">
    <source>
        <dbReference type="Google" id="ProtNLM"/>
    </source>
</evidence>
<comment type="caution">
    <text evidence="1">The sequence shown here is derived from an EMBL/GenBank/DDBJ whole genome shotgun (WGS) entry which is preliminary data.</text>
</comment>
<evidence type="ECO:0000313" key="1">
    <source>
        <dbReference type="EMBL" id="MCP0885746.1"/>
    </source>
</evidence>
<accession>A0A9X2FG43</accession>